<keyword evidence="2" id="KW-0472">Membrane</keyword>
<evidence type="ECO:0000313" key="3">
    <source>
        <dbReference type="EMBL" id="OLF14639.1"/>
    </source>
</evidence>
<keyword evidence="4" id="KW-1185">Reference proteome</keyword>
<name>A0A1Q8CJX2_9PSEU</name>
<organism evidence="3 4">
    <name type="scientific">Actinophytocola xanthii</name>
    <dbReference type="NCBI Taxonomy" id="1912961"/>
    <lineage>
        <taxon>Bacteria</taxon>
        <taxon>Bacillati</taxon>
        <taxon>Actinomycetota</taxon>
        <taxon>Actinomycetes</taxon>
        <taxon>Pseudonocardiales</taxon>
        <taxon>Pseudonocardiaceae</taxon>
    </lineage>
</organism>
<dbReference type="RefSeq" id="WP_075128417.1">
    <property type="nucleotide sequence ID" value="NZ_MSIE01000052.1"/>
</dbReference>
<evidence type="ECO:0000256" key="1">
    <source>
        <dbReference type="SAM" id="MobiDB-lite"/>
    </source>
</evidence>
<reference evidence="3 4" key="1">
    <citation type="submission" date="2016-12" db="EMBL/GenBank/DDBJ databases">
        <title>The draft genome sequence of Actinophytocola sp. 11-183.</title>
        <authorList>
            <person name="Wang W."/>
            <person name="Yuan L."/>
        </authorList>
    </citation>
    <scope>NUCLEOTIDE SEQUENCE [LARGE SCALE GENOMIC DNA]</scope>
    <source>
        <strain evidence="3 4">11-183</strain>
    </source>
</reference>
<gene>
    <name evidence="3" type="ORF">BU204_26210</name>
</gene>
<dbReference type="STRING" id="1912961.BU204_26210"/>
<dbReference type="EMBL" id="MSIE01000052">
    <property type="protein sequence ID" value="OLF14639.1"/>
    <property type="molecule type" value="Genomic_DNA"/>
</dbReference>
<accession>A0A1Q8CJX2</accession>
<dbReference type="AlphaFoldDB" id="A0A1Q8CJX2"/>
<proteinExistence type="predicted"/>
<feature type="region of interest" description="Disordered" evidence="1">
    <location>
        <begin position="177"/>
        <end position="209"/>
    </location>
</feature>
<protein>
    <recommendedName>
        <fullName evidence="5">Secreted protein</fullName>
    </recommendedName>
</protein>
<evidence type="ECO:0000313" key="4">
    <source>
        <dbReference type="Proteomes" id="UP000185596"/>
    </source>
</evidence>
<feature type="transmembrane region" description="Helical" evidence="2">
    <location>
        <begin position="6"/>
        <end position="24"/>
    </location>
</feature>
<evidence type="ECO:0008006" key="5">
    <source>
        <dbReference type="Google" id="ProtNLM"/>
    </source>
</evidence>
<feature type="compositionally biased region" description="Basic and acidic residues" evidence="1">
    <location>
        <begin position="186"/>
        <end position="209"/>
    </location>
</feature>
<keyword evidence="2" id="KW-0812">Transmembrane</keyword>
<dbReference type="Proteomes" id="UP000185596">
    <property type="component" value="Unassembled WGS sequence"/>
</dbReference>
<evidence type="ECO:0000256" key="2">
    <source>
        <dbReference type="SAM" id="Phobius"/>
    </source>
</evidence>
<sequence>MSTGAIIALVIVVLAVLAVVGWFVSQRMHSRKLRDRFGPEYDRRVSETGDRRKAERELIEREKRHARLQLRPLPDGARERYAEQWGLVQEEFVDRPGDAVVGAEALVQTVMRERGYPIEEFEQQAEDLSVEHGTAVPHYRAAHEIRIKHERAEATTEELRTAMVEYRKIFVSLVGVDSEQQASHTADTEADRGESTSGNEDRRYDDAAR</sequence>
<keyword evidence="2" id="KW-1133">Transmembrane helix</keyword>
<comment type="caution">
    <text evidence="3">The sequence shown here is derived from an EMBL/GenBank/DDBJ whole genome shotgun (WGS) entry which is preliminary data.</text>
</comment>